<dbReference type="PIRSF" id="PIRSF001123">
    <property type="entry name" value="PepA_GA"/>
    <property type="match status" value="1"/>
</dbReference>
<dbReference type="RefSeq" id="WP_156990461.1">
    <property type="nucleotide sequence ID" value="NZ_CP060286.1"/>
</dbReference>
<accession>A0A6N8I078</accession>
<dbReference type="PANTHER" id="PTHR32481">
    <property type="entry name" value="AMINOPEPTIDASE"/>
    <property type="match status" value="1"/>
</dbReference>
<dbReference type="InterPro" id="IPR023367">
    <property type="entry name" value="Peptidase_M42_dom2"/>
</dbReference>
<feature type="binding site" evidence="8">
    <location>
        <position position="228"/>
    </location>
    <ligand>
        <name>Zn(2+)</name>
        <dbReference type="ChEBI" id="CHEBI:29105"/>
        <label>1</label>
    </ligand>
</feature>
<keyword evidence="5 9" id="KW-0378">Hydrolase</keyword>
<dbReference type="EMBL" id="CP060286">
    <property type="protein sequence ID" value="QNK39286.1"/>
    <property type="molecule type" value="Genomic_DNA"/>
</dbReference>
<reference evidence="9 11" key="1">
    <citation type="submission" date="2019-09" db="EMBL/GenBank/DDBJ databases">
        <title>Genome sequence of Clostridium sp. EA1.</title>
        <authorList>
            <person name="Poehlein A."/>
            <person name="Bengelsdorf F.R."/>
            <person name="Daniel R."/>
        </authorList>
    </citation>
    <scope>NUCLEOTIDE SEQUENCE [LARGE SCALE GENOMIC DNA]</scope>
    <source>
        <strain evidence="9 11">EA1</strain>
    </source>
</reference>
<feature type="binding site" evidence="8">
    <location>
        <position position="206"/>
    </location>
    <ligand>
        <name>Zn(2+)</name>
        <dbReference type="ChEBI" id="CHEBI:29105"/>
        <label>2</label>
    </ligand>
</feature>
<protein>
    <submittedName>
        <fullName evidence="10">M20/M25/M40 family metallo-hydrolase</fullName>
    </submittedName>
    <submittedName>
        <fullName evidence="9">Putative aminopeptidase YsdC</fullName>
        <ecNumber evidence="9">3.4.11.-</ecNumber>
    </submittedName>
</protein>
<dbReference type="SUPFAM" id="SSF53187">
    <property type="entry name" value="Zn-dependent exopeptidases"/>
    <property type="match status" value="1"/>
</dbReference>
<keyword evidence="11" id="KW-1185">Reference proteome</keyword>
<accession>A0A7G8T6P5</accession>
<feature type="binding site" evidence="8">
    <location>
        <position position="173"/>
    </location>
    <ligand>
        <name>Zn(2+)</name>
        <dbReference type="ChEBI" id="CHEBI:29105"/>
        <label>1</label>
    </ligand>
</feature>
<gene>
    <name evidence="9" type="primary">ysdC_1</name>
    <name evidence="9" type="ORF">CAFE_18400</name>
    <name evidence="10" type="ORF">HCR03_10980</name>
</gene>
<evidence type="ECO:0000256" key="7">
    <source>
        <dbReference type="PIRSR" id="PIRSR001123-1"/>
    </source>
</evidence>
<evidence type="ECO:0000256" key="8">
    <source>
        <dbReference type="PIRSR" id="PIRSR001123-2"/>
    </source>
</evidence>
<keyword evidence="3" id="KW-0645">Protease</keyword>
<sequence>MEELEQLIFRLCSAPGTPGGESPAAEAAAAELSGLAKVQTDRMGNLTAEFGNPDAREHVLLDAHLDQIGLIVTGIDENGFLKIGRCGGTDARVLPGGAVTVYGAETLCGVVCCTPPHLQEGGEDKVEPVDKMAVDVGLSHDEAEKLVRPGDRVLFRTNPKRLLGTRVSAAGLDNRAGVAVFCRCAQILKQEKLNCKVTVLFSAQEETGGAGAKTGAFAARPTQAIAVDVSFAKQPGVPDVNLGSLGGGPMIGIAPVLSRSMTDRLIGLAEEKKMPWTREIMGGGTGTNSDEIATTGSGVPTALISVPLRYMHTPAEVIDLKDIENTAQLIAAYLREVG</sequence>
<dbReference type="AlphaFoldDB" id="A0A6N8I078"/>
<keyword evidence="4 8" id="KW-0479">Metal-binding</keyword>
<dbReference type="Gene3D" id="2.40.30.40">
    <property type="entry name" value="Peptidase M42, domain 2"/>
    <property type="match status" value="1"/>
</dbReference>
<evidence type="ECO:0000256" key="2">
    <source>
        <dbReference type="ARBA" id="ARBA00022438"/>
    </source>
</evidence>
<dbReference type="PANTHER" id="PTHR32481:SF0">
    <property type="entry name" value="AMINOPEPTIDASE YPDE-RELATED"/>
    <property type="match status" value="1"/>
</dbReference>
<dbReference type="InterPro" id="IPR008007">
    <property type="entry name" value="Peptidase_M42"/>
</dbReference>
<dbReference type="OrthoDB" id="9772053at2"/>
<feature type="binding site" evidence="8">
    <location>
        <position position="64"/>
    </location>
    <ligand>
        <name>Zn(2+)</name>
        <dbReference type="ChEBI" id="CHEBI:29105"/>
        <label>1</label>
    </ligand>
</feature>
<evidence type="ECO:0000313" key="11">
    <source>
        <dbReference type="Proteomes" id="UP000469440"/>
    </source>
</evidence>
<feature type="binding site" evidence="8">
    <location>
        <position position="173"/>
    </location>
    <ligand>
        <name>Zn(2+)</name>
        <dbReference type="ChEBI" id="CHEBI:29105"/>
        <label>2</label>
    </ligand>
</feature>
<evidence type="ECO:0000256" key="1">
    <source>
        <dbReference type="ARBA" id="ARBA00006272"/>
    </source>
</evidence>
<comment type="cofactor">
    <cofactor evidence="8">
        <name>a divalent metal cation</name>
        <dbReference type="ChEBI" id="CHEBI:60240"/>
    </cofactor>
    <text evidence="8">Binds 2 divalent metal cations per subunit.</text>
</comment>
<dbReference type="GO" id="GO:0004177">
    <property type="term" value="F:aminopeptidase activity"/>
    <property type="evidence" value="ECO:0007669"/>
    <property type="project" value="UniProtKB-UniRule"/>
</dbReference>
<reference evidence="10 12" key="2">
    <citation type="submission" date="2020-08" db="EMBL/GenBank/DDBJ databases">
        <title>The isolate Caproiciproducens sp. 7D4C2 produces n-caproate at mildly acidic conditions from hexoses: genome and rBOX comparison with related strains and chain-elongating bacteria.</title>
        <authorList>
            <person name="Esquivel-Elizondo S."/>
            <person name="Bagci C."/>
            <person name="Temovska M."/>
            <person name="Jeon B.S."/>
            <person name="Bessarab I."/>
            <person name="Williams R.B.H."/>
            <person name="Huson D.H."/>
            <person name="Angenent L.T."/>
        </authorList>
    </citation>
    <scope>NUCLEOTIDE SEQUENCE [LARGE SCALE GENOMIC DNA]</scope>
    <source>
        <strain evidence="10 12">7D4C2</strain>
    </source>
</reference>
<organism evidence="9 11">
    <name type="scientific">Caproicibacter fermentans</name>
    <dbReference type="NCBI Taxonomy" id="2576756"/>
    <lineage>
        <taxon>Bacteria</taxon>
        <taxon>Bacillati</taxon>
        <taxon>Bacillota</taxon>
        <taxon>Clostridia</taxon>
        <taxon>Eubacteriales</taxon>
        <taxon>Acutalibacteraceae</taxon>
        <taxon>Caproicibacter</taxon>
    </lineage>
</organism>
<dbReference type="EMBL" id="VWXL01000052">
    <property type="protein sequence ID" value="MVB11137.1"/>
    <property type="molecule type" value="Genomic_DNA"/>
</dbReference>
<dbReference type="GO" id="GO:0046872">
    <property type="term" value="F:metal ion binding"/>
    <property type="evidence" value="ECO:0007669"/>
    <property type="project" value="UniProtKB-UniRule"/>
</dbReference>
<evidence type="ECO:0000256" key="5">
    <source>
        <dbReference type="ARBA" id="ARBA00022801"/>
    </source>
</evidence>
<evidence type="ECO:0000313" key="10">
    <source>
        <dbReference type="EMBL" id="QNK39286.1"/>
    </source>
</evidence>
<dbReference type="Proteomes" id="UP000515909">
    <property type="component" value="Chromosome"/>
</dbReference>
<evidence type="ECO:0000256" key="6">
    <source>
        <dbReference type="PIRNR" id="PIRNR001123"/>
    </source>
</evidence>
<feature type="binding site" evidence="8">
    <location>
        <position position="312"/>
    </location>
    <ligand>
        <name>Zn(2+)</name>
        <dbReference type="ChEBI" id="CHEBI:29105"/>
        <label>2</label>
    </ligand>
</feature>
<comment type="similarity">
    <text evidence="1 6">Belongs to the peptidase M42 family.</text>
</comment>
<dbReference type="Pfam" id="PF05343">
    <property type="entry name" value="Peptidase_M42"/>
    <property type="match status" value="1"/>
</dbReference>
<keyword evidence="2 9" id="KW-0031">Aminopeptidase</keyword>
<dbReference type="Gene3D" id="3.40.630.10">
    <property type="entry name" value="Zn peptidases"/>
    <property type="match status" value="1"/>
</dbReference>
<feature type="active site" description="Proton acceptor" evidence="7">
    <location>
        <position position="205"/>
    </location>
</feature>
<evidence type="ECO:0000256" key="3">
    <source>
        <dbReference type="ARBA" id="ARBA00022670"/>
    </source>
</evidence>
<dbReference type="KEGG" id="cfem:HCR03_10980"/>
<name>A0A6N8I078_9FIRM</name>
<dbReference type="GO" id="GO:0006508">
    <property type="term" value="P:proteolysis"/>
    <property type="evidence" value="ECO:0007669"/>
    <property type="project" value="UniProtKB-KW"/>
</dbReference>
<dbReference type="SUPFAM" id="SSF101821">
    <property type="entry name" value="Aminopeptidase/glucanase lid domain"/>
    <property type="match status" value="1"/>
</dbReference>
<dbReference type="InterPro" id="IPR051464">
    <property type="entry name" value="Peptidase_M42_aminopept"/>
</dbReference>
<evidence type="ECO:0000313" key="12">
    <source>
        <dbReference type="Proteomes" id="UP000515909"/>
    </source>
</evidence>
<evidence type="ECO:0000313" key="9">
    <source>
        <dbReference type="EMBL" id="MVB11137.1"/>
    </source>
</evidence>
<evidence type="ECO:0000256" key="4">
    <source>
        <dbReference type="ARBA" id="ARBA00022723"/>
    </source>
</evidence>
<dbReference type="EC" id="3.4.11.-" evidence="9"/>
<proteinExistence type="inferred from homology"/>
<dbReference type="Proteomes" id="UP000469440">
    <property type="component" value="Unassembled WGS sequence"/>
</dbReference>